<dbReference type="Pfam" id="PF07730">
    <property type="entry name" value="HisKA_3"/>
    <property type="match status" value="1"/>
</dbReference>
<comment type="catalytic activity">
    <reaction evidence="1">
        <text>ATP + protein L-histidine = ADP + protein N-phospho-L-histidine.</text>
        <dbReference type="EC" id="2.7.13.3"/>
    </reaction>
</comment>
<gene>
    <name evidence="12" type="ORF">EV386_1474</name>
</gene>
<dbReference type="Gene3D" id="1.20.5.1930">
    <property type="match status" value="1"/>
</dbReference>
<feature type="transmembrane region" description="Helical" evidence="10">
    <location>
        <begin position="57"/>
        <end position="79"/>
    </location>
</feature>
<evidence type="ECO:0000256" key="7">
    <source>
        <dbReference type="ARBA" id="ARBA00022840"/>
    </source>
</evidence>
<feature type="transmembrane region" description="Helical" evidence="10">
    <location>
        <begin position="85"/>
        <end position="116"/>
    </location>
</feature>
<dbReference type="SUPFAM" id="SSF55874">
    <property type="entry name" value="ATPase domain of HSP90 chaperone/DNA topoisomerase II/histidine kinase"/>
    <property type="match status" value="1"/>
</dbReference>
<dbReference type="InterPro" id="IPR036890">
    <property type="entry name" value="HATPase_C_sf"/>
</dbReference>
<evidence type="ECO:0000256" key="3">
    <source>
        <dbReference type="ARBA" id="ARBA00022553"/>
    </source>
</evidence>
<organism evidence="12 13">
    <name type="scientific">Xylanimonas ulmi</name>
    <dbReference type="NCBI Taxonomy" id="228973"/>
    <lineage>
        <taxon>Bacteria</taxon>
        <taxon>Bacillati</taxon>
        <taxon>Actinomycetota</taxon>
        <taxon>Actinomycetes</taxon>
        <taxon>Micrococcales</taxon>
        <taxon>Promicromonosporaceae</taxon>
        <taxon>Xylanimonas</taxon>
    </lineage>
</organism>
<comment type="caution">
    <text evidence="12">The sequence shown here is derived from an EMBL/GenBank/DDBJ whole genome shotgun (WGS) entry which is preliminary data.</text>
</comment>
<dbReference type="AlphaFoldDB" id="A0A4Q7M1A7"/>
<dbReference type="GO" id="GO:0005524">
    <property type="term" value="F:ATP binding"/>
    <property type="evidence" value="ECO:0007669"/>
    <property type="project" value="UniProtKB-KW"/>
</dbReference>
<dbReference type="GO" id="GO:0000155">
    <property type="term" value="F:phosphorelay sensor kinase activity"/>
    <property type="evidence" value="ECO:0007669"/>
    <property type="project" value="InterPro"/>
</dbReference>
<dbReference type="GO" id="GO:0046983">
    <property type="term" value="F:protein dimerization activity"/>
    <property type="evidence" value="ECO:0007669"/>
    <property type="project" value="InterPro"/>
</dbReference>
<evidence type="ECO:0000256" key="2">
    <source>
        <dbReference type="ARBA" id="ARBA00012438"/>
    </source>
</evidence>
<feature type="transmembrane region" description="Helical" evidence="10">
    <location>
        <begin position="26"/>
        <end position="45"/>
    </location>
</feature>
<dbReference type="Gene3D" id="3.30.565.10">
    <property type="entry name" value="Histidine kinase-like ATPase, C-terminal domain"/>
    <property type="match status" value="1"/>
</dbReference>
<evidence type="ECO:0000256" key="6">
    <source>
        <dbReference type="ARBA" id="ARBA00022777"/>
    </source>
</evidence>
<keyword evidence="10" id="KW-0472">Membrane</keyword>
<dbReference type="Proteomes" id="UP000293852">
    <property type="component" value="Unassembled WGS sequence"/>
</dbReference>
<evidence type="ECO:0000256" key="5">
    <source>
        <dbReference type="ARBA" id="ARBA00022741"/>
    </source>
</evidence>
<evidence type="ECO:0000256" key="9">
    <source>
        <dbReference type="SAM" id="Coils"/>
    </source>
</evidence>
<dbReference type="CDD" id="cd16917">
    <property type="entry name" value="HATPase_UhpB-NarQ-NarX-like"/>
    <property type="match status" value="1"/>
</dbReference>
<keyword evidence="6 12" id="KW-0418">Kinase</keyword>
<keyword evidence="8" id="KW-0902">Two-component regulatory system</keyword>
<evidence type="ECO:0000313" key="12">
    <source>
        <dbReference type="EMBL" id="RZS61184.1"/>
    </source>
</evidence>
<keyword evidence="4" id="KW-0808">Transferase</keyword>
<proteinExistence type="predicted"/>
<feature type="transmembrane region" description="Helical" evidence="10">
    <location>
        <begin position="128"/>
        <end position="148"/>
    </location>
</feature>
<protein>
    <recommendedName>
        <fullName evidence="2">histidine kinase</fullName>
        <ecNumber evidence="2">2.7.13.3</ecNumber>
    </recommendedName>
</protein>
<evidence type="ECO:0000256" key="10">
    <source>
        <dbReference type="SAM" id="Phobius"/>
    </source>
</evidence>
<keyword evidence="10" id="KW-0812">Transmembrane</keyword>
<dbReference type="PANTHER" id="PTHR24421:SF10">
    <property type="entry name" value="NITRATE_NITRITE SENSOR PROTEIN NARQ"/>
    <property type="match status" value="1"/>
</dbReference>
<dbReference type="EC" id="2.7.13.3" evidence="2"/>
<sequence length="402" mass="42117">MLVAMREAIRGRGVTPLTPVSTRPPWTWPWFGHVMATLAVLLSAATDFDPGRAHHAVGLRWSGPVMGFAAAAVLVLLVRRRFPRAALAATLALVVAGTAVGEFDASTVVAVAVAVFTAVQHLPRRVSTVAVVGVALTVAACAFVGGRWQTQHVLVVLLGAALGEAARSQREQLTEARERAERAEATRDAIARRRVAEARLSIARDLHDVVGHQIAVINLHAGVASAALAARPDDAARSLAVIRTSSRDVLTEIGDLMAALRDPAASDVGPAGLARLDDVVRDFGVLGLAVRRRTEGEPRDLPGAVDATALRVVQEALTNAHKHGADARAHLLVEYLPASLRITVTNRIGADAAALSVGTGLGVVGMTERVESVRGSMTSGDDGAGVWRVVVDLPTDTQGDQP</sequence>
<dbReference type="GO" id="GO:0016020">
    <property type="term" value="C:membrane"/>
    <property type="evidence" value="ECO:0007669"/>
    <property type="project" value="InterPro"/>
</dbReference>
<evidence type="ECO:0000256" key="4">
    <source>
        <dbReference type="ARBA" id="ARBA00022679"/>
    </source>
</evidence>
<evidence type="ECO:0000259" key="11">
    <source>
        <dbReference type="Pfam" id="PF07730"/>
    </source>
</evidence>
<keyword evidence="10" id="KW-1133">Transmembrane helix</keyword>
<dbReference type="EMBL" id="SGWX01000001">
    <property type="protein sequence ID" value="RZS61184.1"/>
    <property type="molecule type" value="Genomic_DNA"/>
</dbReference>
<accession>A0A4Q7M1A7</accession>
<evidence type="ECO:0000313" key="13">
    <source>
        <dbReference type="Proteomes" id="UP000293852"/>
    </source>
</evidence>
<dbReference type="PANTHER" id="PTHR24421">
    <property type="entry name" value="NITRATE/NITRITE SENSOR PROTEIN NARX-RELATED"/>
    <property type="match status" value="1"/>
</dbReference>
<keyword evidence="7" id="KW-0067">ATP-binding</keyword>
<keyword evidence="13" id="KW-1185">Reference proteome</keyword>
<dbReference type="InterPro" id="IPR050482">
    <property type="entry name" value="Sensor_HK_TwoCompSys"/>
</dbReference>
<evidence type="ECO:0000256" key="8">
    <source>
        <dbReference type="ARBA" id="ARBA00023012"/>
    </source>
</evidence>
<evidence type="ECO:0000256" key="1">
    <source>
        <dbReference type="ARBA" id="ARBA00000085"/>
    </source>
</evidence>
<keyword evidence="9" id="KW-0175">Coiled coil</keyword>
<reference evidence="12 13" key="1">
    <citation type="submission" date="2019-02" db="EMBL/GenBank/DDBJ databases">
        <title>Sequencing the genomes of 1000 actinobacteria strains.</title>
        <authorList>
            <person name="Klenk H.-P."/>
        </authorList>
    </citation>
    <scope>NUCLEOTIDE SEQUENCE [LARGE SCALE GENOMIC DNA]</scope>
    <source>
        <strain evidence="12 13">DSM 16932</strain>
    </source>
</reference>
<feature type="coiled-coil region" evidence="9">
    <location>
        <begin position="163"/>
        <end position="193"/>
    </location>
</feature>
<keyword evidence="3" id="KW-0597">Phosphoprotein</keyword>
<feature type="domain" description="Signal transduction histidine kinase subgroup 3 dimerisation and phosphoacceptor" evidence="11">
    <location>
        <begin position="199"/>
        <end position="264"/>
    </location>
</feature>
<dbReference type="InterPro" id="IPR011712">
    <property type="entry name" value="Sig_transdc_His_kin_sub3_dim/P"/>
</dbReference>
<keyword evidence="5" id="KW-0547">Nucleotide-binding</keyword>
<name>A0A4Q7M1A7_9MICO</name>